<evidence type="ECO:0000256" key="1">
    <source>
        <dbReference type="SAM" id="MobiDB-lite"/>
    </source>
</evidence>
<feature type="compositionally biased region" description="Low complexity" evidence="1">
    <location>
        <begin position="241"/>
        <end position="256"/>
    </location>
</feature>
<feature type="compositionally biased region" description="Polar residues" evidence="1">
    <location>
        <begin position="427"/>
        <end position="436"/>
    </location>
</feature>
<feature type="region of interest" description="Disordered" evidence="1">
    <location>
        <begin position="506"/>
        <end position="525"/>
    </location>
</feature>
<keyword evidence="3" id="KW-1185">Reference proteome</keyword>
<proteinExistence type="predicted"/>
<feature type="compositionally biased region" description="Basic and acidic residues" evidence="1">
    <location>
        <begin position="269"/>
        <end position="283"/>
    </location>
</feature>
<feature type="region of interest" description="Disordered" evidence="1">
    <location>
        <begin position="224"/>
        <end position="283"/>
    </location>
</feature>
<protein>
    <submittedName>
        <fullName evidence="2">Uncharacterized protein</fullName>
    </submittedName>
</protein>
<accession>A0A316VJ45</accession>
<feature type="compositionally biased region" description="Low complexity" evidence="1">
    <location>
        <begin position="572"/>
        <end position="587"/>
    </location>
</feature>
<dbReference type="Proteomes" id="UP000245771">
    <property type="component" value="Unassembled WGS sequence"/>
</dbReference>
<organism evidence="2 3">
    <name type="scientific">Meira miltonrushii</name>
    <dbReference type="NCBI Taxonomy" id="1280837"/>
    <lineage>
        <taxon>Eukaryota</taxon>
        <taxon>Fungi</taxon>
        <taxon>Dikarya</taxon>
        <taxon>Basidiomycota</taxon>
        <taxon>Ustilaginomycotina</taxon>
        <taxon>Exobasidiomycetes</taxon>
        <taxon>Exobasidiales</taxon>
        <taxon>Brachybasidiaceae</taxon>
        <taxon>Meira</taxon>
    </lineage>
</organism>
<dbReference type="InParanoid" id="A0A316VJ45"/>
<evidence type="ECO:0000313" key="2">
    <source>
        <dbReference type="EMBL" id="PWN37244.1"/>
    </source>
</evidence>
<feature type="compositionally biased region" description="Low complexity" evidence="1">
    <location>
        <begin position="437"/>
        <end position="448"/>
    </location>
</feature>
<evidence type="ECO:0000313" key="3">
    <source>
        <dbReference type="Proteomes" id="UP000245771"/>
    </source>
</evidence>
<feature type="region of interest" description="Disordered" evidence="1">
    <location>
        <begin position="418"/>
        <end position="473"/>
    </location>
</feature>
<dbReference type="GeneID" id="37019326"/>
<dbReference type="RefSeq" id="XP_025357546.1">
    <property type="nucleotide sequence ID" value="XM_025497545.1"/>
</dbReference>
<dbReference type="EMBL" id="KZ819602">
    <property type="protein sequence ID" value="PWN37244.1"/>
    <property type="molecule type" value="Genomic_DNA"/>
</dbReference>
<dbReference type="AlphaFoldDB" id="A0A316VJ45"/>
<gene>
    <name evidence="2" type="ORF">FA14DRAFT_152649</name>
</gene>
<name>A0A316VJ45_9BASI</name>
<sequence>MVLLKAKRISGIVKNRQSIAAVLGDSDNFAEKEAKANFSSDQKRLYQFWKMGHEMPEEMVWSNKDLQKHFTQIEEDEDDASPKKRLRTEEIKVGSNEGQDIAEFCERTALGELYKVPSPLMHLISRDDVAFFRKTFSQLCPLLDALLIIVRTKQGLGSVALKLSKKRQKREFESTQQVLDALISQKRMIKAKADAHFEKVDQYAVVIRERMRYYDREIEPRQDYSKKKLENETAEASATNSPQVASASAPQSTPVSNNERMGKNVHRTSHNERTGEDGQRSPHNEQLLLSQASVEANGRGAESTICQSDTTRGVVMPQNDLAEASVPSITSQSQNFQLNTTESSVGLPVNPVQRIDEAVLPQNSPVQAAITPPQARPQGSPQQGFFDRVQDRDAMMEQMSQIVPNQFDLDSLLPPAMRVNPVIPPNNRAQENSPEAVQQSTPQSQSVQGFERTPIGPQQESVSKEREGALVVSSSSEPARPLFGTYKPFTPPTWFNAFKVPVKTSVPQTSSPLASNPEPAPQMPRSIMKKPSNLYPLRDVTFSHGMPQAQPATITEIGPRNASAEHGEKENQVTQSTTSSNQSSIKSIVHDKSWPFTSHQTTYF</sequence>
<feature type="region of interest" description="Disordered" evidence="1">
    <location>
        <begin position="561"/>
        <end position="590"/>
    </location>
</feature>
<reference evidence="2 3" key="1">
    <citation type="journal article" date="2018" name="Mol. Biol. Evol.">
        <title>Broad Genomic Sampling Reveals a Smut Pathogenic Ancestry of the Fungal Clade Ustilaginomycotina.</title>
        <authorList>
            <person name="Kijpornyongpan T."/>
            <person name="Mondo S.J."/>
            <person name="Barry K."/>
            <person name="Sandor L."/>
            <person name="Lee J."/>
            <person name="Lipzen A."/>
            <person name="Pangilinan J."/>
            <person name="LaButti K."/>
            <person name="Hainaut M."/>
            <person name="Henrissat B."/>
            <person name="Grigoriev I.V."/>
            <person name="Spatafora J.W."/>
            <person name="Aime M.C."/>
        </authorList>
    </citation>
    <scope>NUCLEOTIDE SEQUENCE [LARGE SCALE GENOMIC DNA]</scope>
    <source>
        <strain evidence="2 3">MCA 3882</strain>
    </source>
</reference>